<protein>
    <submittedName>
        <fullName evidence="3">N,N-dimethylformamidase</fullName>
    </submittedName>
</protein>
<feature type="compositionally biased region" description="Low complexity" evidence="1">
    <location>
        <begin position="793"/>
        <end position="814"/>
    </location>
</feature>
<feature type="region of interest" description="Disordered" evidence="1">
    <location>
        <begin position="599"/>
        <end position="618"/>
    </location>
</feature>
<sequence length="843" mass="87493">MTAALLGYVDPLGVAAGEEVRLMVSATVDYDVALLRLGHGSADARGPGVREEVVERLGSHAARVQPLPSGSYLRAPAHPGLDVDAFTVTAWIMPTMAAGRPRAVVARRDAGGRGGVGLDAAGLDAAGQGGAAPGGVGRSVAAPGGVGQGGAARDGAGQGGAGQGGGGRRGWALGLTADDRLAVWAGAGDAPLAVTDRPVPVGRWTFVAAAFDRTGVRVAQVPVPEWPVGSWRASARHSGPVDVGAAGIEPQVAAWWSGGAAAAHFNGRIDRPTILAGALDVVALGAAVAANTATAVNTAVTGGPAAPVLARWRPGRDTRGATVPDDGPHALHAEAVNTPARGVPGANWTGREIDFRLAPDEYDALHFHDDDLTDARWSPVLTLGLPEDLRSGVYAFRLACGSEQVRVPFFVRPPRGTTTARVAVLIPTFTYLAYANSHSSIERAGPDGPDFPVTPQHRWAAAHKVCSLYDHHRDGSGCYYASRRRPLTTITPNYTGPFGLWNLSADLCLTDWLDHEGVDHDVVCDDDLHAEGVAALAGYDVVLTGSHPEYWTGPMLDAHETYLARGGRVMYLGGNGYYWVTGVSPAAPHVVEIRRGHTGTRGWEVPPGETHLSTTGEAGGLWRHRGRPPQRHVGVGFTAQGGRGRGRPYRPVATAGGRGAFALSGVDGLIDAEALVSGAAAGMEIDRVDHALGSPPHTVVLATADGFDDHFQHAVEEVLTSDSRQGGTVEPRVRADLAFFEYPRGGAVFATGSIAWCTALGVAGYANPVARVTGNVLRRFLDPRPLEDDRSAGSDAAGSTAAGADGAEAGALESDAPDSAAPEEPERPRGRNDRGAAMTEEPR</sequence>
<evidence type="ECO:0000313" key="4">
    <source>
        <dbReference type="Proteomes" id="UP000282084"/>
    </source>
</evidence>
<reference evidence="3 4" key="1">
    <citation type="submission" date="2018-10" db="EMBL/GenBank/DDBJ databases">
        <title>Sequencing the genomes of 1000 actinobacteria strains.</title>
        <authorList>
            <person name="Klenk H.-P."/>
        </authorList>
    </citation>
    <scope>NUCLEOTIDE SEQUENCE [LARGE SCALE GENOMIC DNA]</scope>
    <source>
        <strain evidence="3 4">DSM 43800</strain>
    </source>
</reference>
<evidence type="ECO:0000256" key="1">
    <source>
        <dbReference type="SAM" id="MobiDB-lite"/>
    </source>
</evidence>
<feature type="domain" description="N,N-dimethylformamidase beta subunit-like C-terminal" evidence="2">
    <location>
        <begin position="342"/>
        <end position="764"/>
    </location>
</feature>
<dbReference type="AlphaFoldDB" id="A0A495W8N6"/>
<keyword evidence="4" id="KW-1185">Reference proteome</keyword>
<feature type="region of interest" description="Disordered" evidence="1">
    <location>
        <begin position="128"/>
        <end position="167"/>
    </location>
</feature>
<dbReference type="Pfam" id="PF20254">
    <property type="entry name" value="DMFA2_C"/>
    <property type="match status" value="1"/>
</dbReference>
<feature type="compositionally biased region" description="Gly residues" evidence="1">
    <location>
        <begin position="128"/>
        <end position="137"/>
    </location>
</feature>
<feature type="compositionally biased region" description="Gly residues" evidence="1">
    <location>
        <begin position="144"/>
        <end position="167"/>
    </location>
</feature>
<name>A0A495W8N6_9PSEU</name>
<evidence type="ECO:0000259" key="2">
    <source>
        <dbReference type="Pfam" id="PF20254"/>
    </source>
</evidence>
<dbReference type="InterPro" id="IPR046540">
    <property type="entry name" value="DMFA2_C"/>
</dbReference>
<comment type="caution">
    <text evidence="3">The sequence shown here is derived from an EMBL/GenBank/DDBJ whole genome shotgun (WGS) entry which is preliminary data.</text>
</comment>
<proteinExistence type="predicted"/>
<dbReference type="Proteomes" id="UP000282084">
    <property type="component" value="Unassembled WGS sequence"/>
</dbReference>
<accession>A0A495W8N6</accession>
<gene>
    <name evidence="3" type="ORF">C8E97_4817</name>
</gene>
<dbReference type="RefSeq" id="WP_147455214.1">
    <property type="nucleotide sequence ID" value="NZ_RBXO01000001.1"/>
</dbReference>
<evidence type="ECO:0000313" key="3">
    <source>
        <dbReference type="EMBL" id="RKT56128.1"/>
    </source>
</evidence>
<organism evidence="3 4">
    <name type="scientific">Saccharothrix australiensis</name>
    <dbReference type="NCBI Taxonomy" id="2072"/>
    <lineage>
        <taxon>Bacteria</taxon>
        <taxon>Bacillati</taxon>
        <taxon>Actinomycetota</taxon>
        <taxon>Actinomycetes</taxon>
        <taxon>Pseudonocardiales</taxon>
        <taxon>Pseudonocardiaceae</taxon>
        <taxon>Saccharothrix</taxon>
    </lineage>
</organism>
<dbReference type="Gene3D" id="2.60.120.200">
    <property type="match status" value="1"/>
</dbReference>
<dbReference type="OrthoDB" id="505641at2"/>
<feature type="compositionally biased region" description="Basic and acidic residues" evidence="1">
    <location>
        <begin position="824"/>
        <end position="843"/>
    </location>
</feature>
<dbReference type="EMBL" id="RBXO01000001">
    <property type="protein sequence ID" value="RKT56128.1"/>
    <property type="molecule type" value="Genomic_DNA"/>
</dbReference>
<feature type="region of interest" description="Disordered" evidence="1">
    <location>
        <begin position="784"/>
        <end position="843"/>
    </location>
</feature>
<feature type="region of interest" description="Disordered" evidence="1">
    <location>
        <begin position="624"/>
        <end position="647"/>
    </location>
</feature>